<organism evidence="2 3">
    <name type="scientific">Pseudomonas putida</name>
    <name type="common">Arthrobacter siderocapsulatus</name>
    <dbReference type="NCBI Taxonomy" id="303"/>
    <lineage>
        <taxon>Bacteria</taxon>
        <taxon>Pseudomonadati</taxon>
        <taxon>Pseudomonadota</taxon>
        <taxon>Gammaproteobacteria</taxon>
        <taxon>Pseudomonadales</taxon>
        <taxon>Pseudomonadaceae</taxon>
        <taxon>Pseudomonas</taxon>
    </lineage>
</organism>
<evidence type="ECO:0000313" key="2">
    <source>
        <dbReference type="EMBL" id="QLJ12453.1"/>
    </source>
</evidence>
<gene>
    <name evidence="2" type="ORF">H0H12_18530</name>
</gene>
<feature type="transmembrane region" description="Helical" evidence="1">
    <location>
        <begin position="23"/>
        <end position="41"/>
    </location>
</feature>
<protein>
    <submittedName>
        <fullName evidence="2">Uncharacterized protein</fullName>
    </submittedName>
</protein>
<evidence type="ECO:0000256" key="1">
    <source>
        <dbReference type="SAM" id="Phobius"/>
    </source>
</evidence>
<name>A0A7D5VUM9_PSEPU</name>
<keyword evidence="1" id="KW-0472">Membrane</keyword>
<dbReference type="EMBL" id="CP059052">
    <property type="protein sequence ID" value="QLJ12453.1"/>
    <property type="molecule type" value="Genomic_DNA"/>
</dbReference>
<dbReference type="RefSeq" id="WP_180688365.1">
    <property type="nucleotide sequence ID" value="NZ_CP059052.1"/>
</dbReference>
<evidence type="ECO:0000313" key="3">
    <source>
        <dbReference type="Proteomes" id="UP000510934"/>
    </source>
</evidence>
<dbReference type="Proteomes" id="UP000510934">
    <property type="component" value="Chromosome"/>
</dbReference>
<sequence length="72" mass="8309">MKKLKDLEAAATPYLSRYSRKQFFSVFVVITAANYWLAYNVDGYKSIWLAMIGGWFFGMTFAPFHSQNNSPN</sequence>
<keyword evidence="1" id="KW-0812">Transmembrane</keyword>
<keyword evidence="1" id="KW-1133">Transmembrane helix</keyword>
<proteinExistence type="predicted"/>
<reference evidence="2 3" key="1">
    <citation type="journal article" date="2009" name="Mikrobiologiia">
        <title>[Phenanthren biodegradation and interaction of Pseudomonas putida BS3701 and Burkholderia sp.BS3702 in plant rhizosphere].</title>
        <authorList>
            <person name="Ovchinnikova A.A."/>
            <person name="Vetrova A.A."/>
            <person name="Filonov A.E."/>
            <person name="Boronin A.M."/>
        </authorList>
    </citation>
    <scope>NUCLEOTIDE SEQUENCE [LARGE SCALE GENOMIC DNA]</scope>
    <source>
        <strain evidence="2 3">BS3701</strain>
    </source>
</reference>
<accession>A0A7D5VUM9</accession>
<feature type="transmembrane region" description="Helical" evidence="1">
    <location>
        <begin position="47"/>
        <end position="64"/>
    </location>
</feature>
<dbReference type="AlphaFoldDB" id="A0A7D5VUM9"/>